<dbReference type="SUPFAM" id="SSF109854">
    <property type="entry name" value="DinB/YfiT-like putative metalloenzymes"/>
    <property type="match status" value="1"/>
</dbReference>
<dbReference type="NCBIfam" id="TIGR03083">
    <property type="entry name" value="maleylpyruvate isomerase family mycothiol-dependent enzyme"/>
    <property type="match status" value="1"/>
</dbReference>
<dbReference type="EMBL" id="JACHJU010000003">
    <property type="protein sequence ID" value="MBB4941810.1"/>
    <property type="molecule type" value="Genomic_DNA"/>
</dbReference>
<evidence type="ECO:0000313" key="4">
    <source>
        <dbReference type="Proteomes" id="UP000534286"/>
    </source>
</evidence>
<dbReference type="Pfam" id="PF11716">
    <property type="entry name" value="MDMPI_N"/>
    <property type="match status" value="1"/>
</dbReference>
<dbReference type="RefSeq" id="WP_184757915.1">
    <property type="nucleotide sequence ID" value="NZ_BAABEK010000066.1"/>
</dbReference>
<dbReference type="Gene3D" id="3.30.1050.20">
    <property type="match status" value="1"/>
</dbReference>
<reference evidence="3 4" key="1">
    <citation type="submission" date="2020-08" db="EMBL/GenBank/DDBJ databases">
        <title>Sequencing the genomes of 1000 actinobacteria strains.</title>
        <authorList>
            <person name="Klenk H.-P."/>
        </authorList>
    </citation>
    <scope>NUCLEOTIDE SEQUENCE [LARGE SCALE GENOMIC DNA]</scope>
    <source>
        <strain evidence="3 4">DSM 43023</strain>
    </source>
</reference>
<keyword evidence="3" id="KW-0413">Isomerase</keyword>
<name>A0A7W7S121_9ACTN</name>
<dbReference type="InterPro" id="IPR024344">
    <property type="entry name" value="MDMPI_metal-binding"/>
</dbReference>
<dbReference type="GO" id="GO:0050077">
    <property type="term" value="F:maleylpyruvate isomerase activity"/>
    <property type="evidence" value="ECO:0007669"/>
    <property type="project" value="UniProtKB-EC"/>
</dbReference>
<organism evidence="3 4">
    <name type="scientific">Streptosporangium album</name>
    <dbReference type="NCBI Taxonomy" id="47479"/>
    <lineage>
        <taxon>Bacteria</taxon>
        <taxon>Bacillati</taxon>
        <taxon>Actinomycetota</taxon>
        <taxon>Actinomycetes</taxon>
        <taxon>Streptosporangiales</taxon>
        <taxon>Streptosporangiaceae</taxon>
        <taxon>Streptosporangium</taxon>
    </lineage>
</organism>
<dbReference type="AlphaFoldDB" id="A0A7W7S121"/>
<feature type="domain" description="Mycothiol-dependent maleylpyruvate isomerase metal-binding" evidence="2">
    <location>
        <begin position="10"/>
        <end position="139"/>
    </location>
</feature>
<protein>
    <submittedName>
        <fullName evidence="3">Maleylpyruvate isomerase</fullName>
        <ecNumber evidence="3">5.2.1.4</ecNumber>
    </submittedName>
</protein>
<evidence type="ECO:0000313" key="3">
    <source>
        <dbReference type="EMBL" id="MBB4941810.1"/>
    </source>
</evidence>
<evidence type="ECO:0000259" key="2">
    <source>
        <dbReference type="Pfam" id="PF11716"/>
    </source>
</evidence>
<accession>A0A7W7S121</accession>
<dbReference type="InterPro" id="IPR034660">
    <property type="entry name" value="DinB/YfiT-like"/>
</dbReference>
<feature type="region of interest" description="Disordered" evidence="1">
    <location>
        <begin position="167"/>
        <end position="192"/>
    </location>
</feature>
<proteinExistence type="predicted"/>
<dbReference type="Proteomes" id="UP000534286">
    <property type="component" value="Unassembled WGS sequence"/>
</dbReference>
<dbReference type="SUPFAM" id="SSF55718">
    <property type="entry name" value="SCP-like"/>
    <property type="match status" value="1"/>
</dbReference>
<dbReference type="InterPro" id="IPR017517">
    <property type="entry name" value="Maleyloyr_isom"/>
</dbReference>
<gene>
    <name evidence="3" type="ORF">FHR32_006196</name>
</gene>
<dbReference type="Gene3D" id="1.20.120.450">
    <property type="entry name" value="dinb family like domain"/>
    <property type="match status" value="1"/>
</dbReference>
<sequence length="222" mass="23871">MADAWLEEGTALFTACLDAADLDAPSRLPGWTGRHLAAHVAYNAKALTRLVHWARTGEETPMYAGAEARDAEIEAGAALGPAVLRGLVAETAEELRSALEGLSDLQWRAQVVTAQGRTVPATEIPWMRVREVWVHAVDLGAGARFDDFPPDLVDALLTDVTQSRLRRGQEPSFTLAPHDRDRTWGADASGPHVTGPAARIAAWMTGRGEAPEASLPAPGRWL</sequence>
<dbReference type="InterPro" id="IPR036527">
    <property type="entry name" value="SCP2_sterol-bd_dom_sf"/>
</dbReference>
<dbReference type="EC" id="5.2.1.4" evidence="3"/>
<keyword evidence="3" id="KW-0670">Pyruvate</keyword>
<dbReference type="GO" id="GO:0046872">
    <property type="term" value="F:metal ion binding"/>
    <property type="evidence" value="ECO:0007669"/>
    <property type="project" value="InterPro"/>
</dbReference>
<keyword evidence="4" id="KW-1185">Reference proteome</keyword>
<comment type="caution">
    <text evidence="3">The sequence shown here is derived from an EMBL/GenBank/DDBJ whole genome shotgun (WGS) entry which is preliminary data.</text>
</comment>
<evidence type="ECO:0000256" key="1">
    <source>
        <dbReference type="SAM" id="MobiDB-lite"/>
    </source>
</evidence>